<evidence type="ECO:0000259" key="8">
    <source>
        <dbReference type="Pfam" id="PF01618"/>
    </source>
</evidence>
<keyword evidence="6" id="KW-0813">Transport</keyword>
<evidence type="ECO:0000313" key="9">
    <source>
        <dbReference type="EMBL" id="CAG9931664.1"/>
    </source>
</evidence>
<evidence type="ECO:0000256" key="1">
    <source>
        <dbReference type="ARBA" id="ARBA00004651"/>
    </source>
</evidence>
<keyword evidence="6" id="KW-0653">Protein transport</keyword>
<reference evidence="9 10" key="1">
    <citation type="submission" date="2021-10" db="EMBL/GenBank/DDBJ databases">
        <authorList>
            <person name="Koch H."/>
        </authorList>
    </citation>
    <scope>NUCLEOTIDE SEQUENCE [LARGE SCALE GENOMIC DNA]</scope>
    <source>
        <strain evidence="9">6680</strain>
    </source>
</reference>
<comment type="subcellular location">
    <subcellularLocation>
        <location evidence="1">Cell membrane</location>
        <topology evidence="1">Multi-pass membrane protein</topology>
    </subcellularLocation>
    <subcellularLocation>
        <location evidence="6">Membrane</location>
        <topology evidence="6">Multi-pass membrane protein</topology>
    </subcellularLocation>
</comment>
<keyword evidence="5 7" id="KW-0472">Membrane</keyword>
<dbReference type="EMBL" id="OU912926">
    <property type="protein sequence ID" value="CAG9931664.1"/>
    <property type="molecule type" value="Genomic_DNA"/>
</dbReference>
<evidence type="ECO:0000256" key="2">
    <source>
        <dbReference type="ARBA" id="ARBA00022475"/>
    </source>
</evidence>
<dbReference type="Pfam" id="PF01618">
    <property type="entry name" value="MotA_ExbB"/>
    <property type="match status" value="1"/>
</dbReference>
<dbReference type="RefSeq" id="WP_239795741.1">
    <property type="nucleotide sequence ID" value="NZ_OU912926.1"/>
</dbReference>
<organism evidence="9 10">
    <name type="scientific">Candidatus Nitrotoga arctica</name>
    <dbReference type="NCBI Taxonomy" id="453162"/>
    <lineage>
        <taxon>Bacteria</taxon>
        <taxon>Pseudomonadati</taxon>
        <taxon>Pseudomonadota</taxon>
        <taxon>Betaproteobacteria</taxon>
        <taxon>Nitrosomonadales</taxon>
        <taxon>Gallionellaceae</taxon>
        <taxon>Candidatus Nitrotoga</taxon>
    </lineage>
</organism>
<evidence type="ECO:0000313" key="10">
    <source>
        <dbReference type="Proteomes" id="UP000839052"/>
    </source>
</evidence>
<proteinExistence type="inferred from homology"/>
<feature type="domain" description="MotA/TolQ/ExbB proton channel" evidence="8">
    <location>
        <begin position="66"/>
        <end position="186"/>
    </location>
</feature>
<keyword evidence="4 7" id="KW-1133">Transmembrane helix</keyword>
<dbReference type="PANTHER" id="PTHR30625">
    <property type="entry name" value="PROTEIN TOLQ"/>
    <property type="match status" value="1"/>
</dbReference>
<dbReference type="InterPro" id="IPR002898">
    <property type="entry name" value="MotA_ExbB_proton_chnl"/>
</dbReference>
<feature type="transmembrane region" description="Helical" evidence="7">
    <location>
        <begin position="150"/>
        <end position="171"/>
    </location>
</feature>
<evidence type="ECO:0000256" key="6">
    <source>
        <dbReference type="RuleBase" id="RU004057"/>
    </source>
</evidence>
<keyword evidence="10" id="KW-1185">Reference proteome</keyword>
<dbReference type="Proteomes" id="UP000839052">
    <property type="component" value="Chromosome"/>
</dbReference>
<feature type="transmembrane region" description="Helical" evidence="7">
    <location>
        <begin position="106"/>
        <end position="130"/>
    </location>
</feature>
<accession>A0ABN8AJ93</accession>
<keyword evidence="3 7" id="KW-0812">Transmembrane</keyword>
<evidence type="ECO:0000256" key="5">
    <source>
        <dbReference type="ARBA" id="ARBA00023136"/>
    </source>
</evidence>
<evidence type="ECO:0000256" key="4">
    <source>
        <dbReference type="ARBA" id="ARBA00022989"/>
    </source>
</evidence>
<name>A0ABN8AJ93_9PROT</name>
<dbReference type="PANTHER" id="PTHR30625:SF11">
    <property type="entry name" value="MOTA_TOLQ_EXBB PROTON CHANNEL DOMAIN-CONTAINING PROTEIN"/>
    <property type="match status" value="1"/>
</dbReference>
<protein>
    <submittedName>
        <fullName evidence="9">Ferric siderophore transport system, biopolymer transport protein ExbB</fullName>
    </submittedName>
</protein>
<dbReference type="InterPro" id="IPR050790">
    <property type="entry name" value="ExbB/TolQ_transport"/>
</dbReference>
<evidence type="ECO:0000256" key="7">
    <source>
        <dbReference type="SAM" id="Phobius"/>
    </source>
</evidence>
<sequence>MFALVEAAGWPIWFLIVASVIAVALIAERLMTLRSKKIAPAELFNEVVQELKLRGVSDAMLSRLEAESPLGRIFAAGLKNIKSPSTVMKESVEEAGRAAAHELERFLTTLGTIASISPLLGLFGTMVGMIEIFGVQNTAENAPAALAHGISIALYNTAFGLMVAIPSMIFYRHFRAKVDGLTIEMEQQAIKLIEIIHGARRG</sequence>
<feature type="transmembrane region" description="Helical" evidence="7">
    <location>
        <begin position="12"/>
        <end position="31"/>
    </location>
</feature>
<keyword evidence="2" id="KW-1003">Cell membrane</keyword>
<comment type="similarity">
    <text evidence="6">Belongs to the exbB/tolQ family.</text>
</comment>
<evidence type="ECO:0000256" key="3">
    <source>
        <dbReference type="ARBA" id="ARBA00022692"/>
    </source>
</evidence>
<gene>
    <name evidence="9" type="ORF">NTG6680_0411</name>
</gene>